<dbReference type="Gene3D" id="3.50.50.100">
    <property type="match status" value="1"/>
</dbReference>
<dbReference type="GO" id="GO:0005737">
    <property type="term" value="C:cytoplasm"/>
    <property type="evidence" value="ECO:0007669"/>
    <property type="project" value="TreeGrafter"/>
</dbReference>
<evidence type="ECO:0000259" key="5">
    <source>
        <dbReference type="Pfam" id="PF07992"/>
    </source>
</evidence>
<accession>A0AAD4ETG7</accession>
<evidence type="ECO:0000256" key="1">
    <source>
        <dbReference type="ARBA" id="ARBA00006442"/>
    </source>
</evidence>
<dbReference type="PANTHER" id="PTHR43735:SF3">
    <property type="entry name" value="FERROPTOSIS SUPPRESSOR PROTEIN 1"/>
    <property type="match status" value="1"/>
</dbReference>
<dbReference type="InterPro" id="IPR023753">
    <property type="entry name" value="FAD/NAD-binding_dom"/>
</dbReference>
<dbReference type="PANTHER" id="PTHR43735">
    <property type="entry name" value="APOPTOSIS-INDUCING FACTOR 1"/>
    <property type="match status" value="1"/>
</dbReference>
<evidence type="ECO:0000313" key="6">
    <source>
        <dbReference type="EMBL" id="KAG7287050.1"/>
    </source>
</evidence>
<feature type="domain" description="FAD/NAD(P)-binding" evidence="5">
    <location>
        <begin position="4"/>
        <end position="294"/>
    </location>
</feature>
<dbReference type="GO" id="GO:0004174">
    <property type="term" value="F:electron-transferring-flavoprotein dehydrogenase activity"/>
    <property type="evidence" value="ECO:0007669"/>
    <property type="project" value="TreeGrafter"/>
</dbReference>
<keyword evidence="3" id="KW-0274">FAD</keyword>
<dbReference type="InterPro" id="IPR036188">
    <property type="entry name" value="FAD/NAD-bd_sf"/>
</dbReference>
<dbReference type="PRINTS" id="PR00368">
    <property type="entry name" value="FADPNR"/>
</dbReference>
<evidence type="ECO:0000256" key="3">
    <source>
        <dbReference type="ARBA" id="ARBA00022827"/>
    </source>
</evidence>
<keyword evidence="2" id="KW-0285">Flavoprotein</keyword>
<proteinExistence type="inferred from homology"/>
<keyword evidence="4" id="KW-0560">Oxidoreductase</keyword>
<evidence type="ECO:0000256" key="2">
    <source>
        <dbReference type="ARBA" id="ARBA00022630"/>
    </source>
</evidence>
<reference evidence="6" key="1">
    <citation type="submission" date="2023-02" db="EMBL/GenBank/DDBJ databases">
        <authorList>
            <person name="Palmer J.M."/>
        </authorList>
    </citation>
    <scope>NUCLEOTIDE SEQUENCE</scope>
    <source>
        <strain evidence="6">FW57</strain>
    </source>
</reference>
<evidence type="ECO:0000256" key="4">
    <source>
        <dbReference type="ARBA" id="ARBA00023002"/>
    </source>
</evidence>
<organism evidence="6 7">
    <name type="scientific">Staphylotrichum longicolle</name>
    <dbReference type="NCBI Taxonomy" id="669026"/>
    <lineage>
        <taxon>Eukaryota</taxon>
        <taxon>Fungi</taxon>
        <taxon>Dikarya</taxon>
        <taxon>Ascomycota</taxon>
        <taxon>Pezizomycotina</taxon>
        <taxon>Sordariomycetes</taxon>
        <taxon>Sordariomycetidae</taxon>
        <taxon>Sordariales</taxon>
        <taxon>Chaetomiaceae</taxon>
        <taxon>Staphylotrichum</taxon>
    </lineage>
</organism>
<sequence>MAKTVVILGGSLGGLHVAHALLKKGDKDLKVVLVTKNTHFYWNLAAVRAIIPGQIKDEDIFKPLESALSRYPAESWELVIGTASAANFDNNTVEVVISADNSSRTFSYDHLVLATGARCPSSTVPWKAMGSYDEAIDNLHTTTARVKDAQSIVVAGAGSTGIEVAGELGYEYGKTKNITLLCSGDQVLGGTSAASAAANELKKLNVNIKYGAFVKESRPNATDKNKTDVVLADGEVILTDVYLPTTGLIPNTEYIPARYLSADPNYRTVLVNDFLQVEGTKNVWACGDVVSKPRAGFFITQKQAASVARNVQAALAGQEPAVAKGPPVDIFACSVGRDRGVGRINDKIKLPSLMVWLAKGRTLALQMIPGYIDGSVA</sequence>
<gene>
    <name evidence="6" type="ORF">NEMBOFW57_006550</name>
</gene>
<dbReference type="AlphaFoldDB" id="A0AAD4ETG7"/>
<keyword evidence="7" id="KW-1185">Reference proteome</keyword>
<dbReference type="Pfam" id="PF07992">
    <property type="entry name" value="Pyr_redox_2"/>
    <property type="match status" value="1"/>
</dbReference>
<comment type="similarity">
    <text evidence="1">Belongs to the FAD-dependent oxidoreductase family.</text>
</comment>
<dbReference type="SUPFAM" id="SSF51905">
    <property type="entry name" value="FAD/NAD(P)-binding domain"/>
    <property type="match status" value="1"/>
</dbReference>
<dbReference type="GO" id="GO:0050660">
    <property type="term" value="F:flavin adenine dinucleotide binding"/>
    <property type="evidence" value="ECO:0007669"/>
    <property type="project" value="TreeGrafter"/>
</dbReference>
<comment type="caution">
    <text evidence="6">The sequence shown here is derived from an EMBL/GenBank/DDBJ whole genome shotgun (WGS) entry which is preliminary data.</text>
</comment>
<dbReference type="EMBL" id="JAHCVI010000003">
    <property type="protein sequence ID" value="KAG7287050.1"/>
    <property type="molecule type" value="Genomic_DNA"/>
</dbReference>
<name>A0AAD4ETG7_9PEZI</name>
<evidence type="ECO:0000313" key="7">
    <source>
        <dbReference type="Proteomes" id="UP001197093"/>
    </source>
</evidence>
<protein>
    <recommendedName>
        <fullName evidence="5">FAD/NAD(P)-binding domain-containing protein</fullName>
    </recommendedName>
</protein>
<dbReference type="Proteomes" id="UP001197093">
    <property type="component" value="Unassembled WGS sequence"/>
</dbReference>
<dbReference type="PRINTS" id="PR00411">
    <property type="entry name" value="PNDRDTASEI"/>
</dbReference>